<dbReference type="AlphaFoldDB" id="A0A4R0VSU0"/>
<evidence type="ECO:0000256" key="1">
    <source>
        <dbReference type="SAM" id="Phobius"/>
    </source>
</evidence>
<proteinExistence type="predicted"/>
<keyword evidence="1" id="KW-0812">Transmembrane</keyword>
<protein>
    <submittedName>
        <fullName evidence="2">Uncharacterized protein</fullName>
    </submittedName>
</protein>
<feature type="transmembrane region" description="Helical" evidence="1">
    <location>
        <begin position="5"/>
        <end position="22"/>
    </location>
</feature>
<comment type="caution">
    <text evidence="2">The sequence shown here is derived from an EMBL/GenBank/DDBJ whole genome shotgun (WGS) entry which is preliminary data.</text>
</comment>
<dbReference type="EMBL" id="SHTI01000003">
    <property type="protein sequence ID" value="TCF72873.1"/>
    <property type="molecule type" value="Genomic_DNA"/>
</dbReference>
<accession>A0A4R0VSU0</accession>
<gene>
    <name evidence="2" type="ORF">MCC10119_0247</name>
</gene>
<organism evidence="2 3">
    <name type="scientific">Bifidobacterium longum subsp. longum</name>
    <dbReference type="NCBI Taxonomy" id="1679"/>
    <lineage>
        <taxon>Bacteria</taxon>
        <taxon>Bacillati</taxon>
        <taxon>Actinomycetota</taxon>
        <taxon>Actinomycetes</taxon>
        <taxon>Bifidobacteriales</taxon>
        <taxon>Bifidobacteriaceae</taxon>
        <taxon>Bifidobacterium</taxon>
    </lineage>
</organism>
<dbReference type="RefSeq" id="WP_131212994.1">
    <property type="nucleotide sequence ID" value="NZ_BNGX01000003.1"/>
</dbReference>
<name>A0A4R0VSU0_BIFLL</name>
<reference evidence="2 3" key="1">
    <citation type="journal article" date="2018" name="Sci. Rep.">
        <title>Genomic diversity and distribution of Bifidobacterium longum subsp. longum across the human lifespan.</title>
        <authorList>
            <person name="Odamaki T."/>
            <person name="Bottacini F."/>
            <person name="Kato K."/>
            <person name="Mitsuyama E."/>
            <person name="Yoshida K."/>
            <person name="Horigome A."/>
            <person name="Xiao J.Z."/>
            <person name="van Sinderen D."/>
        </authorList>
    </citation>
    <scope>NUCLEOTIDE SEQUENCE [LARGE SCALE GENOMIC DNA]</scope>
    <source>
        <strain evidence="2 3">MCC10119</strain>
    </source>
</reference>
<dbReference type="Proteomes" id="UP000292729">
    <property type="component" value="Unassembled WGS sequence"/>
</dbReference>
<evidence type="ECO:0000313" key="3">
    <source>
        <dbReference type="Proteomes" id="UP000292729"/>
    </source>
</evidence>
<sequence length="147" mass="16367">MKWRIVSAIIYLICALMDIPMGVIHKNLWEITCGVLFLTLGLNQFNQWRNERGARHPSTDIPPAAPPRPELSITADPVVYRDPVSGERFAVVTISNTVCLWDSSAQDALTTAYSEILWLGNGQGERTSTTANALNQQEACGHDREDR</sequence>
<evidence type="ECO:0000313" key="2">
    <source>
        <dbReference type="EMBL" id="TCF72873.1"/>
    </source>
</evidence>
<feature type="transmembrane region" description="Helical" evidence="1">
    <location>
        <begin position="28"/>
        <end position="45"/>
    </location>
</feature>
<keyword evidence="1" id="KW-0472">Membrane</keyword>
<keyword evidence="1" id="KW-1133">Transmembrane helix</keyword>